<feature type="compositionally biased region" description="Polar residues" evidence="1">
    <location>
        <begin position="27"/>
        <end position="47"/>
    </location>
</feature>
<dbReference type="OrthoDB" id="2757435at2759"/>
<evidence type="ECO:0000313" key="2">
    <source>
        <dbReference type="EMBL" id="PIL31783.1"/>
    </source>
</evidence>
<protein>
    <submittedName>
        <fullName evidence="2">Uncharacterized protein</fullName>
    </submittedName>
</protein>
<sequence>MSTGCHPPRGQISAPSAVESTLPIPPGSSTTQPVGATGLQVPSSTSVARDHSRSPTPVSRVALAQSSSSDSSEPPAKEARVAGPADGNLNDPISPQAEGGPQPLALLAKTADDLKTWTARVRSAIPYDLVTDRRPVLIAPSIQVAGEALYFLVHWLFDHADDDNVSPDLREYRFTRALDERFNSQLSANSPFRVECTMTSLLRLIKHCDTWNLTVGGAVGEGVTRNLLRQTIQVAVQVPDLWQTRGSYSTIQFLPADLAFLRLLSPEDVTTLLPWISHNKSTSTPIDLTSNVAALLMAADIDPTWVSTSASRIIQTELHLVSHTLFGLKDIYQEQDFIAFRQGMTSVLTTPGNTLDMIFFAQARNYLAAMYNRRLENVDVLLQHIEFRSSLNAETVATEMQYSDGDQVSEACWDIHYEHLVEEKFKRYLRGSGHPDHWFIRSMVSEDEFNAARNDSLLRARSFLQLMTGSDLVPSGNEWKIIIFMHHKGKRESFVSPDGQGPGDPARLHIHACFAHGDLIVDEGLRNLLIEPSSAEGKEPLLFDSWLHAAVMDPNDFNSI</sequence>
<evidence type="ECO:0000313" key="3">
    <source>
        <dbReference type="Proteomes" id="UP000230002"/>
    </source>
</evidence>
<proteinExistence type="predicted"/>
<keyword evidence="3" id="KW-1185">Reference proteome</keyword>
<comment type="caution">
    <text evidence="2">The sequence shown here is derived from an EMBL/GenBank/DDBJ whole genome shotgun (WGS) entry which is preliminary data.</text>
</comment>
<feature type="region of interest" description="Disordered" evidence="1">
    <location>
        <begin position="1"/>
        <end position="102"/>
    </location>
</feature>
<reference evidence="2 3" key="1">
    <citation type="journal article" date="2015" name="Sci. Rep.">
        <title>Chromosome-level genome map provides insights into diverse defense mechanisms in the medicinal fungus Ganoderma sinense.</title>
        <authorList>
            <person name="Zhu Y."/>
            <person name="Xu J."/>
            <person name="Sun C."/>
            <person name="Zhou S."/>
            <person name="Xu H."/>
            <person name="Nelson D.R."/>
            <person name="Qian J."/>
            <person name="Song J."/>
            <person name="Luo H."/>
            <person name="Xiang L."/>
            <person name="Li Y."/>
            <person name="Xu Z."/>
            <person name="Ji A."/>
            <person name="Wang L."/>
            <person name="Lu S."/>
            <person name="Hayward A."/>
            <person name="Sun W."/>
            <person name="Li X."/>
            <person name="Schwartz D.C."/>
            <person name="Wang Y."/>
            <person name="Chen S."/>
        </authorList>
    </citation>
    <scope>NUCLEOTIDE SEQUENCE [LARGE SCALE GENOMIC DNA]</scope>
    <source>
        <strain evidence="2 3">ZZ0214-1</strain>
    </source>
</reference>
<accession>A0A2G8SDG1</accession>
<organism evidence="2 3">
    <name type="scientific">Ganoderma sinense ZZ0214-1</name>
    <dbReference type="NCBI Taxonomy" id="1077348"/>
    <lineage>
        <taxon>Eukaryota</taxon>
        <taxon>Fungi</taxon>
        <taxon>Dikarya</taxon>
        <taxon>Basidiomycota</taxon>
        <taxon>Agaricomycotina</taxon>
        <taxon>Agaricomycetes</taxon>
        <taxon>Polyporales</taxon>
        <taxon>Polyporaceae</taxon>
        <taxon>Ganoderma</taxon>
    </lineage>
</organism>
<dbReference type="AlphaFoldDB" id="A0A2G8SDG1"/>
<gene>
    <name evidence="2" type="ORF">GSI_06487</name>
</gene>
<dbReference type="EMBL" id="AYKW01000012">
    <property type="protein sequence ID" value="PIL31783.1"/>
    <property type="molecule type" value="Genomic_DNA"/>
</dbReference>
<name>A0A2G8SDG1_9APHY</name>
<dbReference type="Proteomes" id="UP000230002">
    <property type="component" value="Unassembled WGS sequence"/>
</dbReference>
<evidence type="ECO:0000256" key="1">
    <source>
        <dbReference type="SAM" id="MobiDB-lite"/>
    </source>
</evidence>